<keyword evidence="2" id="KW-1185">Reference proteome</keyword>
<dbReference type="AlphaFoldDB" id="A0A7E6DPU3"/>
<proteinExistence type="predicted"/>
<dbReference type="OrthoDB" id="10616411at2759"/>
<dbReference type="RefSeq" id="XP_035881009.1">
    <property type="nucleotide sequence ID" value="XM_036025116.1"/>
</dbReference>
<name>A0A7E6DPU3_9CHIR</name>
<dbReference type="InParanoid" id="A0A7E6DPU3"/>
<feature type="region of interest" description="Disordered" evidence="1">
    <location>
        <begin position="35"/>
        <end position="117"/>
    </location>
</feature>
<organism evidence="2 3">
    <name type="scientific">Phyllostomus discolor</name>
    <name type="common">pale spear-nosed bat</name>
    <dbReference type="NCBI Taxonomy" id="89673"/>
    <lineage>
        <taxon>Eukaryota</taxon>
        <taxon>Metazoa</taxon>
        <taxon>Chordata</taxon>
        <taxon>Craniata</taxon>
        <taxon>Vertebrata</taxon>
        <taxon>Euteleostomi</taxon>
        <taxon>Mammalia</taxon>
        <taxon>Eutheria</taxon>
        <taxon>Laurasiatheria</taxon>
        <taxon>Chiroptera</taxon>
        <taxon>Yangochiroptera</taxon>
        <taxon>Phyllostomidae</taxon>
        <taxon>Phyllostominae</taxon>
        <taxon>Phyllostomus</taxon>
    </lineage>
</organism>
<feature type="region of interest" description="Disordered" evidence="1">
    <location>
        <begin position="150"/>
        <end position="173"/>
    </location>
</feature>
<accession>A0A7E6DPU3</accession>
<dbReference type="KEGG" id="pdic:118500491"/>
<dbReference type="GeneID" id="118500491"/>
<gene>
    <name evidence="3" type="primary">LOC118500491</name>
</gene>
<protein>
    <submittedName>
        <fullName evidence="3">Zinc finger CCCH domain-containing protein 20-like</fullName>
    </submittedName>
</protein>
<sequence length="173" mass="18402">MDVNCLGGSFHRNPGFQLKAPAPAGRALAPGPLPLFFEAGRHGRTLPDQTSPLVSPSAPDPSPQQASESAFADLSRGSESAPERSRTVAEDAPECLRRIPTPRSLRKEPKVLPTLGLPSHSEKIRSLPSGRPVGLLEAAVAPCWMLCSLSEENPPASPEPRYRGGRRFPRGGG</sequence>
<feature type="compositionally biased region" description="Basic and acidic residues" evidence="1">
    <location>
        <begin position="81"/>
        <end position="97"/>
    </location>
</feature>
<reference evidence="3" key="1">
    <citation type="submission" date="2025-08" db="UniProtKB">
        <authorList>
            <consortium name="RefSeq"/>
        </authorList>
    </citation>
    <scope>IDENTIFICATION</scope>
    <source>
        <tissue evidence="3">Muscle</tissue>
    </source>
</reference>
<feature type="compositionally biased region" description="Basic residues" evidence="1">
    <location>
        <begin position="163"/>
        <end position="173"/>
    </location>
</feature>
<dbReference type="Proteomes" id="UP000504628">
    <property type="component" value="Chromosome 5"/>
</dbReference>
<evidence type="ECO:0000313" key="2">
    <source>
        <dbReference type="Proteomes" id="UP000504628"/>
    </source>
</evidence>
<evidence type="ECO:0000313" key="3">
    <source>
        <dbReference type="RefSeq" id="XP_035881009.1"/>
    </source>
</evidence>
<evidence type="ECO:0000256" key="1">
    <source>
        <dbReference type="SAM" id="MobiDB-lite"/>
    </source>
</evidence>